<evidence type="ECO:0000256" key="2">
    <source>
        <dbReference type="ARBA" id="ARBA00022475"/>
    </source>
</evidence>
<feature type="transmembrane region" description="Helical" evidence="6">
    <location>
        <begin position="107"/>
        <end position="128"/>
    </location>
</feature>
<proteinExistence type="predicted"/>
<dbReference type="Pfam" id="PF01292">
    <property type="entry name" value="Ni_hydr_CYTB"/>
    <property type="match status" value="1"/>
</dbReference>
<evidence type="ECO:0000259" key="7">
    <source>
        <dbReference type="Pfam" id="PF01292"/>
    </source>
</evidence>
<dbReference type="KEGG" id="paro:CUV01_05065"/>
<keyword evidence="9" id="KW-1185">Reference proteome</keyword>
<keyword evidence="2" id="KW-1003">Cell membrane</keyword>
<sequence>MKTRPQAQGQPEKVKLWDPLLRLFHWLLAALVIANWLLGQFGPTDMSLHFWFGYAILALLIFRIVWGFVGPEPARFSNFLRGFGTIRDYARGMFRREPSLWPGHNPLGALAVVAMILALLFQVVTGLISDPEDFINVGPLAGAVGSDIATEAPGWHAFGANIILILVLLHISIILFYRVWKNEDLIRPMITGWKWVQRR</sequence>
<keyword evidence="3 6" id="KW-0812">Transmembrane</keyword>
<dbReference type="InterPro" id="IPR016174">
    <property type="entry name" value="Di-haem_cyt_TM"/>
</dbReference>
<dbReference type="InterPro" id="IPR051542">
    <property type="entry name" value="Hydrogenase_cytochrome"/>
</dbReference>
<feature type="transmembrane region" description="Helical" evidence="6">
    <location>
        <begin position="158"/>
        <end position="180"/>
    </location>
</feature>
<keyword evidence="5 6" id="KW-0472">Membrane</keyword>
<comment type="subcellular location">
    <subcellularLocation>
        <location evidence="1">Cell membrane</location>
        <topology evidence="1">Multi-pass membrane protein</topology>
    </subcellularLocation>
</comment>
<feature type="transmembrane region" description="Helical" evidence="6">
    <location>
        <begin position="20"/>
        <end position="38"/>
    </location>
</feature>
<feature type="domain" description="Cytochrome b561 bacterial/Ni-hydrogenase" evidence="7">
    <location>
        <begin position="17"/>
        <end position="192"/>
    </location>
</feature>
<dbReference type="GO" id="GO:0005886">
    <property type="term" value="C:plasma membrane"/>
    <property type="evidence" value="ECO:0007669"/>
    <property type="project" value="UniProtKB-SubCell"/>
</dbReference>
<evidence type="ECO:0000256" key="6">
    <source>
        <dbReference type="SAM" id="Phobius"/>
    </source>
</evidence>
<dbReference type="InterPro" id="IPR011577">
    <property type="entry name" value="Cyt_b561_bac/Ni-Hgenase"/>
</dbReference>
<evidence type="ECO:0000313" key="9">
    <source>
        <dbReference type="Proteomes" id="UP000233742"/>
    </source>
</evidence>
<organism evidence="8 9">
    <name type="scientific">Paracoccus tegillarcae</name>
    <dbReference type="NCBI Taxonomy" id="1529068"/>
    <lineage>
        <taxon>Bacteria</taxon>
        <taxon>Pseudomonadati</taxon>
        <taxon>Pseudomonadota</taxon>
        <taxon>Alphaproteobacteria</taxon>
        <taxon>Rhodobacterales</taxon>
        <taxon>Paracoccaceae</taxon>
        <taxon>Paracoccus</taxon>
    </lineage>
</organism>
<gene>
    <name evidence="8" type="ORF">CUV01_05065</name>
</gene>
<dbReference type="PANTHER" id="PTHR30485:SF2">
    <property type="entry name" value="BLL0597 PROTEIN"/>
    <property type="match status" value="1"/>
</dbReference>
<evidence type="ECO:0000256" key="1">
    <source>
        <dbReference type="ARBA" id="ARBA00004651"/>
    </source>
</evidence>
<protein>
    <submittedName>
        <fullName evidence="8">Cytochrome B</fullName>
    </submittedName>
</protein>
<dbReference type="OrthoDB" id="196472at2"/>
<dbReference type="SUPFAM" id="SSF81342">
    <property type="entry name" value="Transmembrane di-heme cytochromes"/>
    <property type="match status" value="1"/>
</dbReference>
<accession>A0A2K9ED16</accession>
<dbReference type="AlphaFoldDB" id="A0A2K9ED16"/>
<evidence type="ECO:0000256" key="3">
    <source>
        <dbReference type="ARBA" id="ARBA00022692"/>
    </source>
</evidence>
<dbReference type="PANTHER" id="PTHR30485">
    <property type="entry name" value="NI/FE-HYDROGENASE 1 B-TYPE CYTOCHROME SUBUNIT"/>
    <property type="match status" value="1"/>
</dbReference>
<dbReference type="Gene3D" id="1.20.950.20">
    <property type="entry name" value="Transmembrane di-heme cytochromes, Chain C"/>
    <property type="match status" value="1"/>
</dbReference>
<reference evidence="8 9" key="1">
    <citation type="submission" date="2017-12" db="EMBL/GenBank/DDBJ databases">
        <authorList>
            <person name="Hurst M.R.H."/>
        </authorList>
    </citation>
    <scope>NUCLEOTIDE SEQUENCE [LARGE SCALE GENOMIC DNA]</scope>
    <source>
        <strain evidence="8 9">BM15</strain>
    </source>
</reference>
<evidence type="ECO:0000256" key="5">
    <source>
        <dbReference type="ARBA" id="ARBA00023136"/>
    </source>
</evidence>
<name>A0A2K9ED16_9RHOB</name>
<dbReference type="GO" id="GO:0022904">
    <property type="term" value="P:respiratory electron transport chain"/>
    <property type="evidence" value="ECO:0007669"/>
    <property type="project" value="InterPro"/>
</dbReference>
<evidence type="ECO:0000313" key="8">
    <source>
        <dbReference type="EMBL" id="AUH32838.1"/>
    </source>
</evidence>
<dbReference type="Proteomes" id="UP000233742">
    <property type="component" value="Chromosome"/>
</dbReference>
<keyword evidence="4 6" id="KW-1133">Transmembrane helix</keyword>
<dbReference type="GO" id="GO:0020037">
    <property type="term" value="F:heme binding"/>
    <property type="evidence" value="ECO:0007669"/>
    <property type="project" value="TreeGrafter"/>
</dbReference>
<dbReference type="EMBL" id="CP025408">
    <property type="protein sequence ID" value="AUH32838.1"/>
    <property type="molecule type" value="Genomic_DNA"/>
</dbReference>
<feature type="transmembrane region" description="Helical" evidence="6">
    <location>
        <begin position="50"/>
        <end position="69"/>
    </location>
</feature>
<dbReference type="GO" id="GO:0009055">
    <property type="term" value="F:electron transfer activity"/>
    <property type="evidence" value="ECO:0007669"/>
    <property type="project" value="InterPro"/>
</dbReference>
<dbReference type="RefSeq" id="WP_101459512.1">
    <property type="nucleotide sequence ID" value="NZ_CP025408.1"/>
</dbReference>
<evidence type="ECO:0000256" key="4">
    <source>
        <dbReference type="ARBA" id="ARBA00022989"/>
    </source>
</evidence>